<evidence type="ECO:0000313" key="2">
    <source>
        <dbReference type="Proteomes" id="UP000824259"/>
    </source>
</evidence>
<dbReference type="Proteomes" id="UP000824259">
    <property type="component" value="Unassembled WGS sequence"/>
</dbReference>
<reference evidence="1" key="1">
    <citation type="journal article" date="2021" name="PeerJ">
        <title>Extensive microbial diversity within the chicken gut microbiome revealed by metagenomics and culture.</title>
        <authorList>
            <person name="Gilroy R."/>
            <person name="Ravi A."/>
            <person name="Getino M."/>
            <person name="Pursley I."/>
            <person name="Horton D.L."/>
            <person name="Alikhan N.F."/>
            <person name="Baker D."/>
            <person name="Gharbi K."/>
            <person name="Hall N."/>
            <person name="Watson M."/>
            <person name="Adriaenssens E.M."/>
            <person name="Foster-Nyarko E."/>
            <person name="Jarju S."/>
            <person name="Secka A."/>
            <person name="Antonio M."/>
            <person name="Oren A."/>
            <person name="Chaudhuri R.R."/>
            <person name="La Ragione R."/>
            <person name="Hildebrand F."/>
            <person name="Pallen M.J."/>
        </authorList>
    </citation>
    <scope>NUCLEOTIDE SEQUENCE</scope>
    <source>
        <strain evidence="1">CHK169-11906</strain>
    </source>
</reference>
<organism evidence="1 2">
    <name type="scientific">Candidatus Alistipes avicola</name>
    <dbReference type="NCBI Taxonomy" id="2838432"/>
    <lineage>
        <taxon>Bacteria</taxon>
        <taxon>Pseudomonadati</taxon>
        <taxon>Bacteroidota</taxon>
        <taxon>Bacteroidia</taxon>
        <taxon>Bacteroidales</taxon>
        <taxon>Rikenellaceae</taxon>
        <taxon>Alistipes</taxon>
    </lineage>
</organism>
<reference evidence="1" key="2">
    <citation type="submission" date="2021-04" db="EMBL/GenBank/DDBJ databases">
        <authorList>
            <person name="Gilroy R."/>
        </authorList>
    </citation>
    <scope>NUCLEOTIDE SEQUENCE</scope>
    <source>
        <strain evidence="1">CHK169-11906</strain>
    </source>
</reference>
<name>A0A9D2IE35_9BACT</name>
<dbReference type="EMBL" id="DWYR01000008">
    <property type="protein sequence ID" value="HJA98338.1"/>
    <property type="molecule type" value="Genomic_DNA"/>
</dbReference>
<accession>A0A9D2IE35</accession>
<gene>
    <name evidence="1" type="ORF">H9779_01895</name>
</gene>
<protein>
    <submittedName>
        <fullName evidence="1">Uncharacterized protein</fullName>
    </submittedName>
</protein>
<dbReference type="AlphaFoldDB" id="A0A9D2IE35"/>
<comment type="caution">
    <text evidence="1">The sequence shown here is derived from an EMBL/GenBank/DDBJ whole genome shotgun (WGS) entry which is preliminary data.</text>
</comment>
<sequence length="234" mass="25636">MICVHFDTDPEGVMRLYELSGTGNTSTGNFTYSGSMSVNPDIPYDQIPALPSSYNSLLAGYSGMYTQITPYDQDVILQTPLEIFMGMESIKDFPMIGSAQAGQPISFNCPFGLIQIPVTGNIAIERIYFDTTDQQQEIAGYFVIDQTTYQPTFQGQAGSQNQFSTTWASSGANGTQLTDTPLSFYVVLPPGTYEAGTLLQFQTPDGTTIDKRTQMPFTVNRAQILNLPTVYVGQ</sequence>
<proteinExistence type="predicted"/>
<evidence type="ECO:0000313" key="1">
    <source>
        <dbReference type="EMBL" id="HJA98338.1"/>
    </source>
</evidence>